<evidence type="ECO:0000313" key="1">
    <source>
        <dbReference type="EMBL" id="MPC80808.1"/>
    </source>
</evidence>
<evidence type="ECO:0000313" key="2">
    <source>
        <dbReference type="Proteomes" id="UP000324222"/>
    </source>
</evidence>
<reference evidence="1 2" key="1">
    <citation type="submission" date="2019-05" db="EMBL/GenBank/DDBJ databases">
        <title>Another draft genome of Portunus trituberculatus and its Hox gene families provides insights of decapod evolution.</title>
        <authorList>
            <person name="Jeong J.-H."/>
            <person name="Song I."/>
            <person name="Kim S."/>
            <person name="Choi T."/>
            <person name="Kim D."/>
            <person name="Ryu S."/>
            <person name="Kim W."/>
        </authorList>
    </citation>
    <scope>NUCLEOTIDE SEQUENCE [LARGE SCALE GENOMIC DNA]</scope>
    <source>
        <tissue evidence="1">Muscle</tissue>
    </source>
</reference>
<gene>
    <name evidence="1" type="ORF">E2C01_075401</name>
</gene>
<protein>
    <submittedName>
        <fullName evidence="1">Uncharacterized protein</fullName>
    </submittedName>
</protein>
<organism evidence="1 2">
    <name type="scientific">Portunus trituberculatus</name>
    <name type="common">Swimming crab</name>
    <name type="synonym">Neptunus trituberculatus</name>
    <dbReference type="NCBI Taxonomy" id="210409"/>
    <lineage>
        <taxon>Eukaryota</taxon>
        <taxon>Metazoa</taxon>
        <taxon>Ecdysozoa</taxon>
        <taxon>Arthropoda</taxon>
        <taxon>Crustacea</taxon>
        <taxon>Multicrustacea</taxon>
        <taxon>Malacostraca</taxon>
        <taxon>Eumalacostraca</taxon>
        <taxon>Eucarida</taxon>
        <taxon>Decapoda</taxon>
        <taxon>Pleocyemata</taxon>
        <taxon>Brachyura</taxon>
        <taxon>Eubrachyura</taxon>
        <taxon>Portunoidea</taxon>
        <taxon>Portunidae</taxon>
        <taxon>Portuninae</taxon>
        <taxon>Portunus</taxon>
    </lineage>
</organism>
<proteinExistence type="predicted"/>
<comment type="caution">
    <text evidence="1">The sequence shown here is derived from an EMBL/GenBank/DDBJ whole genome shotgun (WGS) entry which is preliminary data.</text>
</comment>
<dbReference type="AlphaFoldDB" id="A0A5B7IJ18"/>
<name>A0A5B7IJ18_PORTR</name>
<sequence>MTSCHTETPSIYILSSPLLTCPASDGVGSLWAPRLRTLLTLVCLSPALTFPQRRLNHYWGICT</sequence>
<dbReference type="EMBL" id="VSRR010055059">
    <property type="protein sequence ID" value="MPC80808.1"/>
    <property type="molecule type" value="Genomic_DNA"/>
</dbReference>
<accession>A0A5B7IJ18</accession>
<dbReference type="Proteomes" id="UP000324222">
    <property type="component" value="Unassembled WGS sequence"/>
</dbReference>
<keyword evidence="2" id="KW-1185">Reference proteome</keyword>